<evidence type="ECO:0000256" key="1">
    <source>
        <dbReference type="SAM" id="Phobius"/>
    </source>
</evidence>
<reference evidence="3" key="1">
    <citation type="submission" date="2017-04" db="EMBL/GenBank/DDBJ databases">
        <authorList>
            <person name="Varghese N."/>
            <person name="Submissions S."/>
        </authorList>
    </citation>
    <scope>NUCLEOTIDE SEQUENCE [LARGE SCALE GENOMIC DNA]</scope>
</reference>
<accession>A0A1Y6EGU2</accession>
<dbReference type="Proteomes" id="UP000194474">
    <property type="component" value="Unassembled WGS sequence"/>
</dbReference>
<evidence type="ECO:0000313" key="2">
    <source>
        <dbReference type="EMBL" id="SMQ59353.1"/>
    </source>
</evidence>
<organism evidence="2 3">
    <name type="scientific">Devosia lucknowensis</name>
    <dbReference type="NCBI Taxonomy" id="1096929"/>
    <lineage>
        <taxon>Bacteria</taxon>
        <taxon>Pseudomonadati</taxon>
        <taxon>Pseudomonadota</taxon>
        <taxon>Alphaproteobacteria</taxon>
        <taxon>Hyphomicrobiales</taxon>
        <taxon>Devosiaceae</taxon>
        <taxon>Devosia</taxon>
    </lineage>
</organism>
<dbReference type="RefSeq" id="WP_086468706.1">
    <property type="nucleotide sequence ID" value="NZ_FXWK01000001.1"/>
</dbReference>
<keyword evidence="1" id="KW-0472">Membrane</keyword>
<keyword evidence="1" id="KW-0812">Transmembrane</keyword>
<dbReference type="EMBL" id="FXWK01000001">
    <property type="protein sequence ID" value="SMQ59353.1"/>
    <property type="molecule type" value="Genomic_DNA"/>
</dbReference>
<keyword evidence="3" id="KW-1185">Reference proteome</keyword>
<name>A0A1Y6EGU2_9HYPH</name>
<gene>
    <name evidence="2" type="ORF">SAMN06295905_0217</name>
</gene>
<proteinExistence type="predicted"/>
<feature type="transmembrane region" description="Helical" evidence="1">
    <location>
        <begin position="12"/>
        <end position="33"/>
    </location>
</feature>
<feature type="transmembrane region" description="Helical" evidence="1">
    <location>
        <begin position="84"/>
        <end position="109"/>
    </location>
</feature>
<feature type="transmembrane region" description="Helical" evidence="1">
    <location>
        <begin position="45"/>
        <end position="72"/>
    </location>
</feature>
<sequence length="139" mass="14591">MTQAAKPLPRTFIIVAFGPLVGAVTMSVIMLALAASQNPDTIFDYLAYGIALYLAFGYIAGFLPALAAALLWRVVPPGWSLGRRVLAAILIGGLTSAILVWPFMALFLAFMPPNIYFAALAAFCGAIALCATALPGGKR</sequence>
<feature type="transmembrane region" description="Helical" evidence="1">
    <location>
        <begin position="115"/>
        <end position="134"/>
    </location>
</feature>
<dbReference type="AlphaFoldDB" id="A0A1Y6EGU2"/>
<protein>
    <submittedName>
        <fullName evidence="2">Uncharacterized protein</fullName>
    </submittedName>
</protein>
<evidence type="ECO:0000313" key="3">
    <source>
        <dbReference type="Proteomes" id="UP000194474"/>
    </source>
</evidence>
<keyword evidence="1" id="KW-1133">Transmembrane helix</keyword>